<evidence type="ECO:0000313" key="1">
    <source>
        <dbReference type="EMBL" id="GGA38200.1"/>
    </source>
</evidence>
<dbReference type="Proteomes" id="UP000627464">
    <property type="component" value="Unassembled WGS sequence"/>
</dbReference>
<name>A0ABQ1G7Q0_9GAMM</name>
<proteinExistence type="predicted"/>
<protein>
    <submittedName>
        <fullName evidence="1">Uncharacterized protein</fullName>
    </submittedName>
</protein>
<accession>A0ABQ1G7Q0</accession>
<keyword evidence="2" id="KW-1185">Reference proteome</keyword>
<organism evidence="1 2">
    <name type="scientific">Hafnia psychrotolerans</name>
    <dbReference type="NCBI Taxonomy" id="1477018"/>
    <lineage>
        <taxon>Bacteria</taxon>
        <taxon>Pseudomonadati</taxon>
        <taxon>Pseudomonadota</taxon>
        <taxon>Gammaproteobacteria</taxon>
        <taxon>Enterobacterales</taxon>
        <taxon>Hafniaceae</taxon>
        <taxon>Hafnia</taxon>
    </lineage>
</organism>
<reference evidence="2" key="1">
    <citation type="journal article" date="2019" name="Int. J. Syst. Evol. Microbiol.">
        <title>The Global Catalogue of Microorganisms (GCM) 10K type strain sequencing project: providing services to taxonomists for standard genome sequencing and annotation.</title>
        <authorList>
            <consortium name="The Broad Institute Genomics Platform"/>
            <consortium name="The Broad Institute Genome Sequencing Center for Infectious Disease"/>
            <person name="Wu L."/>
            <person name="Ma J."/>
        </authorList>
    </citation>
    <scope>NUCLEOTIDE SEQUENCE [LARGE SCALE GENOMIC DNA]</scope>
    <source>
        <strain evidence="2">CGMCC 1.12806</strain>
    </source>
</reference>
<dbReference type="EMBL" id="BMFZ01000002">
    <property type="protein sequence ID" value="GGA38200.1"/>
    <property type="molecule type" value="Genomic_DNA"/>
</dbReference>
<sequence length="60" mass="6677">MQQKCTKMEQAMFEFGAMLSICTKGGLKWGNTFSGRPAIEQIDLSATRYRTGQSLGLRSD</sequence>
<gene>
    <name evidence="1" type="ORF">GCM10011328_11400</name>
</gene>
<comment type="caution">
    <text evidence="1">The sequence shown here is derived from an EMBL/GenBank/DDBJ whole genome shotgun (WGS) entry which is preliminary data.</text>
</comment>
<evidence type="ECO:0000313" key="2">
    <source>
        <dbReference type="Proteomes" id="UP000627464"/>
    </source>
</evidence>